<dbReference type="AlphaFoldDB" id="A0A7W8D1L8"/>
<accession>A0A7W8D1L8</accession>
<dbReference type="Pfam" id="PF13189">
    <property type="entry name" value="Cytidylate_kin2"/>
    <property type="match status" value="1"/>
</dbReference>
<comment type="caution">
    <text evidence="1">The sequence shown here is derived from an EMBL/GenBank/DDBJ whole genome shotgun (WGS) entry which is preliminary data.</text>
</comment>
<dbReference type="Proteomes" id="UP000521313">
    <property type="component" value="Unassembled WGS sequence"/>
</dbReference>
<dbReference type="SUPFAM" id="SSF52540">
    <property type="entry name" value="P-loop containing nucleoside triphosphate hydrolases"/>
    <property type="match status" value="1"/>
</dbReference>
<protein>
    <submittedName>
        <fullName evidence="1 2">Cytidylate kinase</fullName>
        <ecNumber evidence="1">2.7.4.14</ecNumber>
    </submittedName>
</protein>
<organism evidence="1 3">
    <name type="scientific">Faecalicoccus acidiformans</name>
    <dbReference type="NCBI Taxonomy" id="915173"/>
    <lineage>
        <taxon>Bacteria</taxon>
        <taxon>Bacillati</taxon>
        <taxon>Bacillota</taxon>
        <taxon>Erysipelotrichia</taxon>
        <taxon>Erysipelotrichales</taxon>
        <taxon>Erysipelotrichaceae</taxon>
        <taxon>Faecalicoccus</taxon>
    </lineage>
</organism>
<dbReference type="EC" id="2.7.4.14" evidence="1"/>
<evidence type="ECO:0000313" key="3">
    <source>
        <dbReference type="Proteomes" id="UP000521313"/>
    </source>
</evidence>
<keyword evidence="1" id="KW-0418">Kinase</keyword>
<gene>
    <name evidence="2" type="ORF">H5982_08360</name>
    <name evidence="1" type="ORF">HNQ43_001590</name>
</gene>
<reference evidence="1 3" key="1">
    <citation type="submission" date="2020-08" db="EMBL/GenBank/DDBJ databases">
        <title>Genomic Encyclopedia of Type Strains, Phase IV (KMG-IV): sequencing the most valuable type-strain genomes for metagenomic binning, comparative biology and taxonomic classification.</title>
        <authorList>
            <person name="Goeker M."/>
        </authorList>
    </citation>
    <scope>NUCLEOTIDE SEQUENCE [LARGE SCALE GENOMIC DNA]</scope>
    <source>
        <strain evidence="1 3">DSM 26963</strain>
    </source>
</reference>
<evidence type="ECO:0000313" key="2">
    <source>
        <dbReference type="EMBL" id="MBM6832099.1"/>
    </source>
</evidence>
<sequence>MEYTTITIGRQFGSRGREIAKRLAKTLNYQYYDKELLVKVAQKSGLTTEFLENTDERQTSPFFYSLLTSPSGLWWNDQYISTEALAHQAQIETIHNLAKQENCIIVGRCADYILKEKKKLLRIFICADLKDRIQHIMERDQLSEKEARKKIKEMEKSRSAYYNFNTDQKWADPTNYDLCINVSKLGVEKTVDLIIKTLHQITADQ</sequence>
<dbReference type="Proteomes" id="UP000775500">
    <property type="component" value="Unassembled WGS sequence"/>
</dbReference>
<evidence type="ECO:0000313" key="1">
    <source>
        <dbReference type="EMBL" id="MBB5185526.1"/>
    </source>
</evidence>
<dbReference type="InterPro" id="IPR027417">
    <property type="entry name" value="P-loop_NTPase"/>
</dbReference>
<evidence type="ECO:0000313" key="4">
    <source>
        <dbReference type="Proteomes" id="UP000775500"/>
    </source>
</evidence>
<dbReference type="EMBL" id="JACHHD010000017">
    <property type="protein sequence ID" value="MBB5185526.1"/>
    <property type="molecule type" value="Genomic_DNA"/>
</dbReference>
<reference evidence="2 4" key="3">
    <citation type="journal article" date="2021" name="Sci. Rep.">
        <title>The distribution of antibiotic resistance genes in chicken gut microbiota commensals.</title>
        <authorList>
            <person name="Juricova H."/>
            <person name="Matiasovicova J."/>
            <person name="Kubasova T."/>
            <person name="Cejkova D."/>
            <person name="Rychlik I."/>
        </authorList>
    </citation>
    <scope>NUCLEOTIDE SEQUENCE [LARGE SCALE GENOMIC DNA]</scope>
    <source>
        <strain evidence="2 4">An423</strain>
    </source>
</reference>
<dbReference type="GO" id="GO:0016301">
    <property type="term" value="F:kinase activity"/>
    <property type="evidence" value="ECO:0007669"/>
    <property type="project" value="UniProtKB-KW"/>
</dbReference>
<dbReference type="EMBL" id="JACJLU010000012">
    <property type="protein sequence ID" value="MBM6832099.1"/>
    <property type="molecule type" value="Genomic_DNA"/>
</dbReference>
<keyword evidence="1" id="KW-0808">Transferase</keyword>
<proteinExistence type="predicted"/>
<dbReference type="RefSeq" id="WP_183376567.1">
    <property type="nucleotide sequence ID" value="NZ_CALVCN010000012.1"/>
</dbReference>
<reference evidence="2" key="2">
    <citation type="submission" date="2020-08" db="EMBL/GenBank/DDBJ databases">
        <authorList>
            <person name="Cejkova D."/>
            <person name="Kubasova T."/>
            <person name="Jahodarova E."/>
            <person name="Rychlik I."/>
        </authorList>
    </citation>
    <scope>NUCLEOTIDE SEQUENCE</scope>
    <source>
        <strain evidence="2">An423</strain>
    </source>
</reference>
<name>A0A7W8D1L8_9FIRM</name>
<keyword evidence="4" id="KW-1185">Reference proteome</keyword>
<dbReference type="Gene3D" id="3.40.50.300">
    <property type="entry name" value="P-loop containing nucleotide triphosphate hydrolases"/>
    <property type="match status" value="1"/>
</dbReference>